<dbReference type="KEGG" id="nwl:NWFMUON74_12500"/>
<proteinExistence type="predicted"/>
<evidence type="ECO:0000313" key="2">
    <source>
        <dbReference type="Proteomes" id="UP000516173"/>
    </source>
</evidence>
<name>A0A7G1KEJ7_9NOCA</name>
<dbReference type="AlphaFoldDB" id="A0A7G1KEJ7"/>
<evidence type="ECO:0000313" key="1">
    <source>
        <dbReference type="EMBL" id="BCK53478.1"/>
    </source>
</evidence>
<organism evidence="1 2">
    <name type="scientific">Nocardia wallacei</name>
    <dbReference type="NCBI Taxonomy" id="480035"/>
    <lineage>
        <taxon>Bacteria</taxon>
        <taxon>Bacillati</taxon>
        <taxon>Actinomycetota</taxon>
        <taxon>Actinomycetes</taxon>
        <taxon>Mycobacteriales</taxon>
        <taxon>Nocardiaceae</taxon>
        <taxon>Nocardia</taxon>
    </lineage>
</organism>
<sequence length="53" mass="5184">MAEVAAASCASGDLGALVRTGVYAVDPDAIKPATTSADTVIGPDIRIGTPIPS</sequence>
<dbReference type="Proteomes" id="UP000516173">
    <property type="component" value="Chromosome"/>
</dbReference>
<protein>
    <submittedName>
        <fullName evidence="1">Uncharacterized protein</fullName>
    </submittedName>
</protein>
<gene>
    <name evidence="1" type="ORF">NWFMUON74_12500</name>
</gene>
<dbReference type="EMBL" id="AP023396">
    <property type="protein sequence ID" value="BCK53478.1"/>
    <property type="molecule type" value="Genomic_DNA"/>
</dbReference>
<accession>A0A7G1KEJ7</accession>
<keyword evidence="2" id="KW-1185">Reference proteome</keyword>
<reference evidence="1 2" key="1">
    <citation type="submission" date="2020-08" db="EMBL/GenBank/DDBJ databases">
        <title>Genome Sequencing of Nocardia wallacei strain FMUON74 and assembly.</title>
        <authorList>
            <person name="Toyokawa M."/>
            <person name="Uesaka K."/>
        </authorList>
    </citation>
    <scope>NUCLEOTIDE SEQUENCE [LARGE SCALE GENOMIC DNA]</scope>
    <source>
        <strain evidence="1 2">FMUON74</strain>
    </source>
</reference>